<feature type="region of interest" description="Disordered" evidence="1">
    <location>
        <begin position="46"/>
        <end position="66"/>
    </location>
</feature>
<dbReference type="AlphaFoldDB" id="A0AAV5TET3"/>
<feature type="domain" description="VWFA" evidence="4">
    <location>
        <begin position="94"/>
        <end position="253"/>
    </location>
</feature>
<feature type="signal peptide" evidence="2">
    <location>
        <begin position="1"/>
        <end position="19"/>
    </location>
</feature>
<evidence type="ECO:0000313" key="5">
    <source>
        <dbReference type="EMBL" id="GMS92843.1"/>
    </source>
</evidence>
<dbReference type="EMBL" id="BTSX01000004">
    <property type="protein sequence ID" value="GMS92843.1"/>
    <property type="molecule type" value="Genomic_DNA"/>
</dbReference>
<dbReference type="InterPro" id="IPR036465">
    <property type="entry name" value="vWFA_dom_sf"/>
</dbReference>
<dbReference type="Gene3D" id="3.40.50.410">
    <property type="entry name" value="von Willebrand factor, type A domain"/>
    <property type="match status" value="1"/>
</dbReference>
<evidence type="ECO:0000256" key="1">
    <source>
        <dbReference type="SAM" id="MobiDB-lite"/>
    </source>
</evidence>
<dbReference type="SUPFAM" id="SSF56436">
    <property type="entry name" value="C-type lectin-like"/>
    <property type="match status" value="1"/>
</dbReference>
<keyword evidence="6" id="KW-1185">Reference proteome</keyword>
<dbReference type="SMART" id="SM00327">
    <property type="entry name" value="VWA"/>
    <property type="match status" value="1"/>
</dbReference>
<organism evidence="5 6">
    <name type="scientific">Pristionchus entomophagus</name>
    <dbReference type="NCBI Taxonomy" id="358040"/>
    <lineage>
        <taxon>Eukaryota</taxon>
        <taxon>Metazoa</taxon>
        <taxon>Ecdysozoa</taxon>
        <taxon>Nematoda</taxon>
        <taxon>Chromadorea</taxon>
        <taxon>Rhabditida</taxon>
        <taxon>Rhabditina</taxon>
        <taxon>Diplogasteromorpha</taxon>
        <taxon>Diplogasteroidea</taxon>
        <taxon>Neodiplogasteridae</taxon>
        <taxon>Pristionchus</taxon>
    </lineage>
</organism>
<evidence type="ECO:0000259" key="3">
    <source>
        <dbReference type="PROSITE" id="PS50041"/>
    </source>
</evidence>
<sequence length="428" mass="46472">MRTVDTISVLFLLIGCACAFAVASDKRAPHGSKDYGWWDYSSDGTEQPLYEETDAPPKPSTPKPVTGADPYCGCALDKKFGMPDGWDPTEIWIDVVIILDVSEAMAQGFGDACTLVESFIGTDDGDVLTTNARAQFYTRVGLIAMSDKAEVLYNLNMTKYDKVSDKTAIKNGVSTINVMDAFYAAQTMLTDGQKSSPDRENVRQVIYYMTDSDPKTDLGGVDQFRASDGIIIVNNFVESGEVVRPGLQQLASDGYYKTDIQDNYMETIQLFCKANCFCRTEKGMESYAGNGADPAVKAAGGCLRASPAGVPFSKAKSNCADQGNGLLASIHDPTKAQFSHNLMHAAAPSSDYYWIGYSKSSTPDWTWEDKSTNPYTNWDKDEPSTASVAKCAYVDTTTSSLFWGAGNCQVGFPFVCEFAPCAVGNKIC</sequence>
<dbReference type="SMART" id="SM00034">
    <property type="entry name" value="CLECT"/>
    <property type="match status" value="1"/>
</dbReference>
<evidence type="ECO:0000313" key="6">
    <source>
        <dbReference type="Proteomes" id="UP001432027"/>
    </source>
</evidence>
<dbReference type="PROSITE" id="PS51257">
    <property type="entry name" value="PROKAR_LIPOPROTEIN"/>
    <property type="match status" value="1"/>
</dbReference>
<evidence type="ECO:0008006" key="7">
    <source>
        <dbReference type="Google" id="ProtNLM"/>
    </source>
</evidence>
<dbReference type="PANTHER" id="PTHR31024:SF3">
    <property type="entry name" value="C-TYPE LECTIN-RELATED"/>
    <property type="match status" value="1"/>
</dbReference>
<evidence type="ECO:0000259" key="4">
    <source>
        <dbReference type="PROSITE" id="PS50234"/>
    </source>
</evidence>
<feature type="chain" id="PRO_5043719595" description="C-type lectin" evidence="2">
    <location>
        <begin position="20"/>
        <end position="428"/>
    </location>
</feature>
<dbReference type="Proteomes" id="UP001432027">
    <property type="component" value="Unassembled WGS sequence"/>
</dbReference>
<feature type="domain" description="C-type lectin" evidence="3">
    <location>
        <begin position="298"/>
        <end position="417"/>
    </location>
</feature>
<protein>
    <recommendedName>
        <fullName evidence="7">C-type lectin</fullName>
    </recommendedName>
</protein>
<dbReference type="Gene3D" id="3.10.100.10">
    <property type="entry name" value="Mannose-Binding Protein A, subunit A"/>
    <property type="match status" value="1"/>
</dbReference>
<gene>
    <name evidence="5" type="ORF">PENTCL1PPCAC_15018</name>
</gene>
<dbReference type="PANTHER" id="PTHR31024">
    <property type="entry name" value="C-TYPE LECTIN"/>
    <property type="match status" value="1"/>
</dbReference>
<accession>A0AAV5TET3</accession>
<name>A0AAV5TET3_9BILA</name>
<dbReference type="PROSITE" id="PS50041">
    <property type="entry name" value="C_TYPE_LECTIN_2"/>
    <property type="match status" value="1"/>
</dbReference>
<dbReference type="Pfam" id="PF00059">
    <property type="entry name" value="Lectin_C"/>
    <property type="match status" value="1"/>
</dbReference>
<dbReference type="InterPro" id="IPR002035">
    <property type="entry name" value="VWF_A"/>
</dbReference>
<dbReference type="InterPro" id="IPR016187">
    <property type="entry name" value="CTDL_fold"/>
</dbReference>
<comment type="caution">
    <text evidence="5">The sequence shown here is derived from an EMBL/GenBank/DDBJ whole genome shotgun (WGS) entry which is preliminary data.</text>
</comment>
<dbReference type="Pfam" id="PF00092">
    <property type="entry name" value="VWA"/>
    <property type="match status" value="1"/>
</dbReference>
<proteinExistence type="predicted"/>
<dbReference type="SUPFAM" id="SSF53300">
    <property type="entry name" value="vWA-like"/>
    <property type="match status" value="1"/>
</dbReference>
<dbReference type="CDD" id="cd00037">
    <property type="entry name" value="CLECT"/>
    <property type="match status" value="1"/>
</dbReference>
<keyword evidence="2" id="KW-0732">Signal</keyword>
<dbReference type="PROSITE" id="PS50234">
    <property type="entry name" value="VWFA"/>
    <property type="match status" value="1"/>
</dbReference>
<dbReference type="InterPro" id="IPR016186">
    <property type="entry name" value="C-type_lectin-like/link_sf"/>
</dbReference>
<reference evidence="5" key="1">
    <citation type="submission" date="2023-10" db="EMBL/GenBank/DDBJ databases">
        <title>Genome assembly of Pristionchus species.</title>
        <authorList>
            <person name="Yoshida K."/>
            <person name="Sommer R.J."/>
        </authorList>
    </citation>
    <scope>NUCLEOTIDE SEQUENCE</scope>
    <source>
        <strain evidence="5">RS0144</strain>
    </source>
</reference>
<dbReference type="InterPro" id="IPR001304">
    <property type="entry name" value="C-type_lectin-like"/>
</dbReference>
<evidence type="ECO:0000256" key="2">
    <source>
        <dbReference type="SAM" id="SignalP"/>
    </source>
</evidence>